<dbReference type="InParanoid" id="D1FPM0"/>
<dbReference type="InterPro" id="IPR046985">
    <property type="entry name" value="IP5"/>
</dbReference>
<dbReference type="VEuPathDB" id="VectorBase:LOC106662976"/>
<dbReference type="AlphaFoldDB" id="D1FPM0"/>
<reference evidence="2" key="2">
    <citation type="journal article" date="2010" name="J. Proteome Res.">
        <title>Insight into the Sialome of the Bed Bug, Cimex lectularius.</title>
        <authorList>
            <person name="Francischetti I.M."/>
            <person name="Calvo E."/>
            <person name="Andersen J.F."/>
            <person name="Pham V.M."/>
            <person name="Favreau A.J."/>
            <person name="Barbian K.D."/>
            <person name="Romero A."/>
            <person name="Valenzuela J.G."/>
            <person name="Ribeiro J.M."/>
        </authorList>
    </citation>
    <scope>NUCLEOTIDE SEQUENCE</scope>
    <source>
        <tissue evidence="2">Salivary glands</tissue>
    </source>
</reference>
<dbReference type="SUPFAM" id="SSF56219">
    <property type="entry name" value="DNase I-like"/>
    <property type="match status" value="1"/>
</dbReference>
<dbReference type="OrthoDB" id="62798at2759"/>
<dbReference type="SMART" id="SM00128">
    <property type="entry name" value="IPPc"/>
    <property type="match status" value="1"/>
</dbReference>
<dbReference type="Gene3D" id="3.60.10.10">
    <property type="entry name" value="Endonuclease/exonuclease/phosphatase"/>
    <property type="match status" value="1"/>
</dbReference>
<name>D1FPM0_CIMLE</name>
<dbReference type="Pfam" id="PF22669">
    <property type="entry name" value="Exo_endo_phos2"/>
    <property type="match status" value="1"/>
</dbReference>
<sequence>MKLLLSAGAALAFVLGLCAAGSPPAQLSVHTVSWNSGHERAPTNLEELLGLNSGETPDVIAVAVQGFGFQSDKPKQGPACVKNFQGLLTSKGYTKLKNTITETMGLTVYCLTKHLDQNTLKNETIIVTVDDQKKSGGIVTSFTIYNKRFSFTTSRMSDEDVTSTNTKYAYDTRLDYSKKDDPSDFLFWIGDLNVRVETNATHAKSLVDQNNIDGLMAFDQLKKAKEQKLFDGWTEPQVTFKPTYKFKPNTDEYDLTATPSWTDRALYKSGTGKTIQPLSYNSLTNYKQTEHRPVLAKFRVTL</sequence>
<protein>
    <submittedName>
        <fullName evidence="2">Salivary nitrophorin</fullName>
    </submittedName>
</protein>
<proteinExistence type="evidence at transcript level"/>
<reference evidence="2" key="1">
    <citation type="submission" date="2009-10" db="EMBL/GenBank/DDBJ databases">
        <authorList>
            <person name="Endo R."/>
            <person name="Yoshimatsu K."/>
            <person name="Vu L.D."/>
        </authorList>
    </citation>
    <scope>NUCLEOTIDE SEQUENCE</scope>
    <source>
        <tissue evidence="2">Salivary glands</tissue>
    </source>
</reference>
<dbReference type="InterPro" id="IPR036691">
    <property type="entry name" value="Endo/exonu/phosph_ase_sf"/>
</dbReference>
<dbReference type="PANTHER" id="PTHR11200">
    <property type="entry name" value="INOSITOL 5-PHOSPHATASE"/>
    <property type="match status" value="1"/>
</dbReference>
<dbReference type="GO" id="GO:0046856">
    <property type="term" value="P:phosphatidylinositol dephosphorylation"/>
    <property type="evidence" value="ECO:0007669"/>
    <property type="project" value="InterPro"/>
</dbReference>
<organism evidence="2">
    <name type="scientific">Cimex lectularius</name>
    <name type="common">Bed bug</name>
    <name type="synonym">Acanthia lectularia</name>
    <dbReference type="NCBI Taxonomy" id="79782"/>
    <lineage>
        <taxon>Eukaryota</taxon>
        <taxon>Metazoa</taxon>
        <taxon>Ecdysozoa</taxon>
        <taxon>Arthropoda</taxon>
        <taxon>Hexapoda</taxon>
        <taxon>Insecta</taxon>
        <taxon>Pterygota</taxon>
        <taxon>Neoptera</taxon>
        <taxon>Paraneoptera</taxon>
        <taxon>Hemiptera</taxon>
        <taxon>Heteroptera</taxon>
        <taxon>Panheteroptera</taxon>
        <taxon>Cimicomorpha</taxon>
        <taxon>Cimicidae</taxon>
        <taxon>Cimex</taxon>
    </lineage>
</organism>
<dbReference type="GO" id="GO:0004439">
    <property type="term" value="F:phosphatidylinositol-4,5-bisphosphate 5-phosphatase activity"/>
    <property type="evidence" value="ECO:0007669"/>
    <property type="project" value="TreeGrafter"/>
</dbReference>
<dbReference type="InterPro" id="IPR000300">
    <property type="entry name" value="IPPc"/>
</dbReference>
<feature type="domain" description="Inositol polyphosphate-related phosphatase" evidence="1">
    <location>
        <begin position="25"/>
        <end position="302"/>
    </location>
</feature>
<dbReference type="EMBL" id="EZ419770">
    <property type="protein sequence ID" value="ACY69943.1"/>
    <property type="molecule type" value="mRNA"/>
</dbReference>
<evidence type="ECO:0000259" key="1">
    <source>
        <dbReference type="SMART" id="SM00128"/>
    </source>
</evidence>
<dbReference type="CDD" id="cd09074">
    <property type="entry name" value="INPP5c"/>
    <property type="match status" value="1"/>
</dbReference>
<evidence type="ECO:0000313" key="2">
    <source>
        <dbReference type="EMBL" id="ACY69943.1"/>
    </source>
</evidence>
<accession>D1FPM0</accession>